<protein>
    <submittedName>
        <fullName evidence="2">Phage portal protein, SPP1 family</fullName>
    </submittedName>
</protein>
<gene>
    <name evidence="2" type="ORF">HMPREF9265_1613</name>
</gene>
<accession>E3C587</accession>
<dbReference type="NCBIfam" id="TIGR01538">
    <property type="entry name" value="portal_SPP1"/>
    <property type="match status" value="1"/>
</dbReference>
<dbReference type="EMBL" id="AEKL01000005">
    <property type="protein sequence ID" value="EFQ54089.1"/>
    <property type="molecule type" value="Genomic_DNA"/>
</dbReference>
<organism evidence="2 3">
    <name type="scientific">Limosilactobacillus oris PB013-T2-3</name>
    <dbReference type="NCBI Taxonomy" id="908339"/>
    <lineage>
        <taxon>Bacteria</taxon>
        <taxon>Bacillati</taxon>
        <taxon>Bacillota</taxon>
        <taxon>Bacilli</taxon>
        <taxon>Lactobacillales</taxon>
        <taxon>Lactobacillaceae</taxon>
        <taxon>Limosilactobacillus</taxon>
    </lineage>
</organism>
<dbReference type="Proteomes" id="UP000003070">
    <property type="component" value="Unassembled WGS sequence"/>
</dbReference>
<feature type="compositionally biased region" description="Basic and acidic residues" evidence="1">
    <location>
        <begin position="456"/>
        <end position="469"/>
    </location>
</feature>
<feature type="region of interest" description="Disordered" evidence="1">
    <location>
        <begin position="439"/>
        <end position="469"/>
    </location>
</feature>
<dbReference type="Pfam" id="PF05133">
    <property type="entry name" value="SPP1_portal"/>
    <property type="match status" value="1"/>
</dbReference>
<dbReference type="OrthoDB" id="3189403at2"/>
<name>E3C587_9LACO</name>
<proteinExistence type="predicted"/>
<dbReference type="RefSeq" id="WP_004564480.1">
    <property type="nucleotide sequence ID" value="NZ_AEKL01000005.1"/>
</dbReference>
<dbReference type="InterPro" id="IPR021145">
    <property type="entry name" value="Portal_protein_SPP1_Gp6-like"/>
</dbReference>
<dbReference type="eggNOG" id="ENOG502Z7Z6">
    <property type="taxonomic scope" value="Bacteria"/>
</dbReference>
<evidence type="ECO:0000313" key="3">
    <source>
        <dbReference type="Proteomes" id="UP000003070"/>
    </source>
</evidence>
<reference evidence="2 3" key="1">
    <citation type="submission" date="2010-10" db="EMBL/GenBank/DDBJ databases">
        <authorList>
            <person name="Durkin A.S."/>
            <person name="Madupu R."/>
            <person name="Torralba M."/>
            <person name="Gillis M."/>
            <person name="Methe B."/>
            <person name="Sutton G."/>
            <person name="Nelson K.E."/>
        </authorList>
    </citation>
    <scope>NUCLEOTIDE SEQUENCE [LARGE SCALE GENOMIC DNA]</scope>
    <source>
        <strain evidence="2 3">PB013-T2-3</strain>
    </source>
</reference>
<evidence type="ECO:0000313" key="2">
    <source>
        <dbReference type="EMBL" id="EFQ54089.1"/>
    </source>
</evidence>
<comment type="caution">
    <text evidence="2">The sequence shown here is derived from an EMBL/GenBank/DDBJ whole genome shotgun (WGS) entry which is preliminary data.</text>
</comment>
<sequence>MADVISGDDYVTKNGSYLYAGKELDWPSVKSFITHNEGRARKFKALYDLYAGDHAILKEPRDPKSARPDNRLVSNWANYVVDTYVGYFIGKPPKITLDEEASNQQLQNWFSENSFIDKLAEVTKQVAIYGCSYMLGYQDENSKTRVAVVEPSSGFMIYDTSINRKPLAFVRYSYFNNQLQGDLYNADGIRPFTSSGFTGDKDSKPFGTVPAIEFVANDERLSLVGKIKTLVEAYDSAFSQKANQVAYFDAAYLAILGINLKKDKNGDPVLDIDKNKVIYAPNFDSTKGKIEFLSKPDGDTMQENMLNRLKDDIFQTAMVANLSDEAFSGNSSGVAIRYKLLAMQNQAAFEVRKFTIALRNLLGALLGLGQIIGTVDDGDKIKQDLNFHFNQNIPEDIASEVQAASAVEGIVSKETQLGLLPFVDDPKAEIKRMQDEQVEQMKQALKFSPSATDQVKGAEDNGEEEPKKQ</sequence>
<dbReference type="InterPro" id="IPR006428">
    <property type="entry name" value="Portal_SPP1-type"/>
</dbReference>
<evidence type="ECO:0000256" key="1">
    <source>
        <dbReference type="SAM" id="MobiDB-lite"/>
    </source>
</evidence>
<dbReference type="AlphaFoldDB" id="E3C587"/>